<evidence type="ECO:0008006" key="4">
    <source>
        <dbReference type="Google" id="ProtNLM"/>
    </source>
</evidence>
<dbReference type="EMBL" id="JAWQEG010001855">
    <property type="protein sequence ID" value="KAK3876222.1"/>
    <property type="molecule type" value="Genomic_DNA"/>
</dbReference>
<evidence type="ECO:0000313" key="2">
    <source>
        <dbReference type="EMBL" id="KAK3876222.1"/>
    </source>
</evidence>
<dbReference type="Proteomes" id="UP001286313">
    <property type="component" value="Unassembled WGS sequence"/>
</dbReference>
<keyword evidence="1" id="KW-0732">Signal</keyword>
<evidence type="ECO:0000256" key="1">
    <source>
        <dbReference type="SAM" id="SignalP"/>
    </source>
</evidence>
<proteinExistence type="predicted"/>
<accession>A0AAE1FL38</accession>
<name>A0AAE1FL38_PETCI</name>
<feature type="signal peptide" evidence="1">
    <location>
        <begin position="1"/>
        <end position="26"/>
    </location>
</feature>
<gene>
    <name evidence="2" type="ORF">Pcinc_018973</name>
</gene>
<feature type="chain" id="PRO_5042136603" description="EGF-like domain-containing protein" evidence="1">
    <location>
        <begin position="27"/>
        <end position="172"/>
    </location>
</feature>
<evidence type="ECO:0000313" key="3">
    <source>
        <dbReference type="Proteomes" id="UP001286313"/>
    </source>
</evidence>
<sequence length="172" mass="18076">MAAGSRVAVTLFFGLVLLLLPEALVSHLVSGSLDTNEIVDAPLPEELDLPQCRSSSACGYLQVNAFGVNSRQFCSCGRGQAGGRGCSRRDCGLHWDPEDGRSVTMGNQQFKGAGLHSSLPLPQVDLQPGGRETHVTLPLSTTTNPPEIRHLGGGGAGGEGTCHGYCTHLRHC</sequence>
<dbReference type="Gene3D" id="2.20.20.160">
    <property type="match status" value="1"/>
</dbReference>
<organism evidence="2 3">
    <name type="scientific">Petrolisthes cinctipes</name>
    <name type="common">Flat porcelain crab</name>
    <dbReference type="NCBI Taxonomy" id="88211"/>
    <lineage>
        <taxon>Eukaryota</taxon>
        <taxon>Metazoa</taxon>
        <taxon>Ecdysozoa</taxon>
        <taxon>Arthropoda</taxon>
        <taxon>Crustacea</taxon>
        <taxon>Multicrustacea</taxon>
        <taxon>Malacostraca</taxon>
        <taxon>Eumalacostraca</taxon>
        <taxon>Eucarida</taxon>
        <taxon>Decapoda</taxon>
        <taxon>Pleocyemata</taxon>
        <taxon>Anomura</taxon>
        <taxon>Galatheoidea</taxon>
        <taxon>Porcellanidae</taxon>
        <taxon>Petrolisthes</taxon>
    </lineage>
</organism>
<keyword evidence="3" id="KW-1185">Reference proteome</keyword>
<dbReference type="AlphaFoldDB" id="A0AAE1FL38"/>
<comment type="caution">
    <text evidence="2">The sequence shown here is derived from an EMBL/GenBank/DDBJ whole genome shotgun (WGS) entry which is preliminary data.</text>
</comment>
<protein>
    <recommendedName>
        <fullName evidence="4">EGF-like domain-containing protein</fullName>
    </recommendedName>
</protein>
<reference evidence="2" key="1">
    <citation type="submission" date="2023-10" db="EMBL/GenBank/DDBJ databases">
        <title>Genome assemblies of two species of porcelain crab, Petrolisthes cinctipes and Petrolisthes manimaculis (Anomura: Porcellanidae).</title>
        <authorList>
            <person name="Angst P."/>
        </authorList>
    </citation>
    <scope>NUCLEOTIDE SEQUENCE</scope>
    <source>
        <strain evidence="2">PB745_01</strain>
        <tissue evidence="2">Gill</tissue>
    </source>
</reference>